<dbReference type="InterPro" id="IPR044876">
    <property type="entry name" value="HRDC_dom_sf"/>
</dbReference>
<dbReference type="GO" id="GO:0003676">
    <property type="term" value="F:nucleic acid binding"/>
    <property type="evidence" value="ECO:0007669"/>
    <property type="project" value="InterPro"/>
</dbReference>
<dbReference type="InterPro" id="IPR002121">
    <property type="entry name" value="HRDC_dom"/>
</dbReference>
<organism evidence="4">
    <name type="scientific">Heterosigma akashiwo</name>
    <name type="common">Chromophytic alga</name>
    <name type="synonym">Heterosigma carterae</name>
    <dbReference type="NCBI Taxonomy" id="2829"/>
    <lineage>
        <taxon>Eukaryota</taxon>
        <taxon>Sar</taxon>
        <taxon>Stramenopiles</taxon>
        <taxon>Ochrophyta</taxon>
        <taxon>Raphidophyceae</taxon>
        <taxon>Chattonellales</taxon>
        <taxon>Chattonellaceae</taxon>
        <taxon>Heterosigma</taxon>
    </lineage>
</organism>
<accession>A0A7S3UUB7</accession>
<gene>
    <name evidence="4" type="ORF">HAKA00212_LOCUS4079</name>
</gene>
<name>A0A7S3UUB7_HETAK</name>
<proteinExistence type="predicted"/>
<protein>
    <recommendedName>
        <fullName evidence="3">HRDC domain-containing protein</fullName>
    </recommendedName>
</protein>
<evidence type="ECO:0000256" key="2">
    <source>
        <dbReference type="SAM" id="Phobius"/>
    </source>
</evidence>
<dbReference type="Pfam" id="PF00570">
    <property type="entry name" value="HRDC"/>
    <property type="match status" value="1"/>
</dbReference>
<dbReference type="Gene3D" id="1.10.150.80">
    <property type="entry name" value="HRDC domain"/>
    <property type="match status" value="1"/>
</dbReference>
<keyword evidence="2" id="KW-0472">Membrane</keyword>
<dbReference type="PROSITE" id="PS50967">
    <property type="entry name" value="HRDC"/>
    <property type="match status" value="1"/>
</dbReference>
<feature type="domain" description="HRDC" evidence="3">
    <location>
        <begin position="69"/>
        <end position="153"/>
    </location>
</feature>
<dbReference type="GO" id="GO:0000166">
    <property type="term" value="F:nucleotide binding"/>
    <property type="evidence" value="ECO:0007669"/>
    <property type="project" value="InterPro"/>
</dbReference>
<feature type="region of interest" description="Disordered" evidence="1">
    <location>
        <begin position="161"/>
        <end position="200"/>
    </location>
</feature>
<dbReference type="AlphaFoldDB" id="A0A7S3UUB7"/>
<dbReference type="InterPro" id="IPR010997">
    <property type="entry name" value="HRDC-like_sf"/>
</dbReference>
<evidence type="ECO:0000256" key="1">
    <source>
        <dbReference type="SAM" id="MobiDB-lite"/>
    </source>
</evidence>
<keyword evidence="2" id="KW-0812">Transmembrane</keyword>
<dbReference type="EMBL" id="HBIU01009854">
    <property type="protein sequence ID" value="CAE0625410.1"/>
    <property type="molecule type" value="Transcribed_RNA"/>
</dbReference>
<reference evidence="4" key="1">
    <citation type="submission" date="2021-01" db="EMBL/GenBank/DDBJ databases">
        <authorList>
            <person name="Corre E."/>
            <person name="Pelletier E."/>
            <person name="Niang G."/>
            <person name="Scheremetjew M."/>
            <person name="Finn R."/>
            <person name="Kale V."/>
            <person name="Holt S."/>
            <person name="Cochrane G."/>
            <person name="Meng A."/>
            <person name="Brown T."/>
            <person name="Cohen L."/>
        </authorList>
    </citation>
    <scope>NUCLEOTIDE SEQUENCE</scope>
    <source>
        <strain evidence="4">CCMP3107</strain>
    </source>
</reference>
<feature type="transmembrane region" description="Helical" evidence="2">
    <location>
        <begin position="248"/>
        <end position="266"/>
    </location>
</feature>
<evidence type="ECO:0000313" key="4">
    <source>
        <dbReference type="EMBL" id="CAE0625410.1"/>
    </source>
</evidence>
<keyword evidence="2" id="KW-1133">Transmembrane helix</keyword>
<evidence type="ECO:0000259" key="3">
    <source>
        <dbReference type="PROSITE" id="PS50967"/>
    </source>
</evidence>
<dbReference type="SUPFAM" id="SSF47819">
    <property type="entry name" value="HRDC-like"/>
    <property type="match status" value="1"/>
</dbReference>
<dbReference type="SMART" id="SM00341">
    <property type="entry name" value="HRDC"/>
    <property type="match status" value="1"/>
</dbReference>
<feature type="compositionally biased region" description="Basic and acidic residues" evidence="1">
    <location>
        <begin position="178"/>
        <end position="195"/>
    </location>
</feature>
<sequence>MARWGAAGGAPDLEAAAVAARARHCLHAFLLRCQKGVARLWEPKDKCKPGDHRRQRAFKAARRDRRRWGDRHSAAFAALYLWRDRTARELDDGPHYLCSVETLVAVAQRLPPDLAALRSVQLPLSPALGDGGNALGAALLRTIKDSQLEYKKSEEVYAQKGIDRQKGSSAGKGGGSKKNSDSETDTTKLSKKENIPHGGMMRSISDAISTSLHAEDYMKKKNEERKSCRLSTTVKSVEIWLKAHQQPVFMGFVGGLLVLGGSYLLFPKLFPKTRVPPPKKVALQ</sequence>